<dbReference type="EMBL" id="CAUYUJ010002099">
    <property type="protein sequence ID" value="CAK0799168.1"/>
    <property type="molecule type" value="Genomic_DNA"/>
</dbReference>
<proteinExistence type="predicted"/>
<sequence length="264" mass="29192">NLFVTTAMPSASEMLAAAASAGGAATASADDRKRFRGADGGPPVRAAAQADRFERLLRFCLYRSSSLETALCASSLVFVLRETTIKAGTETAKGKWKENRPVVEESMHAQRNYPSHPLGEERVFLFMTVLEHAEKWYDADTQALITKVEQIPTKLLNSSIAAFQPRYPTAKEGRAWVFDLQLHTLMHDDVKLLALQFLAHKPVAELGIELHRKRQDGLEKALWTDLKEIQQARMARPCRDTCGHQGGTIFCGQCSPLVLGDGLL</sequence>
<accession>A0ABN9Q0P8</accession>
<name>A0ABN9Q0P8_9DINO</name>
<comment type="caution">
    <text evidence="1">The sequence shown here is derived from an EMBL/GenBank/DDBJ whole genome shotgun (WGS) entry which is preliminary data.</text>
</comment>
<keyword evidence="2" id="KW-1185">Reference proteome</keyword>
<protein>
    <submittedName>
        <fullName evidence="1">Uncharacterized protein</fullName>
    </submittedName>
</protein>
<evidence type="ECO:0000313" key="1">
    <source>
        <dbReference type="EMBL" id="CAK0799168.1"/>
    </source>
</evidence>
<gene>
    <name evidence="1" type="ORF">PCOR1329_LOCUS7697</name>
</gene>
<organism evidence="1 2">
    <name type="scientific">Prorocentrum cordatum</name>
    <dbReference type="NCBI Taxonomy" id="2364126"/>
    <lineage>
        <taxon>Eukaryota</taxon>
        <taxon>Sar</taxon>
        <taxon>Alveolata</taxon>
        <taxon>Dinophyceae</taxon>
        <taxon>Prorocentrales</taxon>
        <taxon>Prorocentraceae</taxon>
        <taxon>Prorocentrum</taxon>
    </lineage>
</organism>
<dbReference type="Proteomes" id="UP001189429">
    <property type="component" value="Unassembled WGS sequence"/>
</dbReference>
<evidence type="ECO:0000313" key="2">
    <source>
        <dbReference type="Proteomes" id="UP001189429"/>
    </source>
</evidence>
<feature type="non-terminal residue" evidence="1">
    <location>
        <position position="1"/>
    </location>
</feature>
<reference evidence="1" key="1">
    <citation type="submission" date="2023-10" db="EMBL/GenBank/DDBJ databases">
        <authorList>
            <person name="Chen Y."/>
            <person name="Shah S."/>
            <person name="Dougan E. K."/>
            <person name="Thang M."/>
            <person name="Chan C."/>
        </authorList>
    </citation>
    <scope>NUCLEOTIDE SEQUENCE [LARGE SCALE GENOMIC DNA]</scope>
</reference>